<accession>A0A4R3MD82</accession>
<gene>
    <name evidence="1" type="ORF">EDC26_10393</name>
</gene>
<name>A0A4R3MD82_9BURK</name>
<comment type="caution">
    <text evidence="1">The sequence shown here is derived from an EMBL/GenBank/DDBJ whole genome shotgun (WGS) entry which is preliminary data.</text>
</comment>
<dbReference type="RefSeq" id="WP_132580201.1">
    <property type="nucleotide sequence ID" value="NZ_SMAJ01000003.1"/>
</dbReference>
<evidence type="ECO:0000313" key="1">
    <source>
        <dbReference type="EMBL" id="TCT09475.1"/>
    </source>
</evidence>
<reference evidence="1 2" key="1">
    <citation type="submission" date="2019-03" db="EMBL/GenBank/DDBJ databases">
        <title>Genomic Encyclopedia of Type Strains, Phase IV (KMG-IV): sequencing the most valuable type-strain genomes for metagenomic binning, comparative biology and taxonomic classification.</title>
        <authorList>
            <person name="Goeker M."/>
        </authorList>
    </citation>
    <scope>NUCLEOTIDE SEQUENCE [LARGE SCALE GENOMIC DNA]</scope>
    <source>
        <strain evidence="1 2">DSM 24591</strain>
    </source>
</reference>
<organism evidence="1 2">
    <name type="scientific">Paralcaligenes ureilyticus</name>
    <dbReference type="NCBI Taxonomy" id="627131"/>
    <lineage>
        <taxon>Bacteria</taxon>
        <taxon>Pseudomonadati</taxon>
        <taxon>Pseudomonadota</taxon>
        <taxon>Betaproteobacteria</taxon>
        <taxon>Burkholderiales</taxon>
        <taxon>Alcaligenaceae</taxon>
        <taxon>Paralcaligenes</taxon>
    </lineage>
</organism>
<dbReference type="OrthoDB" id="9878490at2"/>
<keyword evidence="2" id="KW-1185">Reference proteome</keyword>
<dbReference type="EMBL" id="SMAJ01000003">
    <property type="protein sequence ID" value="TCT09475.1"/>
    <property type="molecule type" value="Genomic_DNA"/>
</dbReference>
<sequence>MTKKIHNLHFQSEEKRKPLSLAAALRNDGSLGDLLEEYAEEDQVKLLLLCQHYGIKAGTAMFYELSLALAREIYPEPKKRGRKSKWTYLNKGALVVEVERLVKPDDSLHGVEWACGVLAKRDPWASFLEAKESDGFATDPAEALRQVYFKFRRDRWATVSRSAFKQCEHTDAMPVWDKWVCDFVRKPHPK</sequence>
<proteinExistence type="predicted"/>
<protein>
    <submittedName>
        <fullName evidence="1">Uncharacterized protein</fullName>
    </submittedName>
</protein>
<evidence type="ECO:0000313" key="2">
    <source>
        <dbReference type="Proteomes" id="UP000295525"/>
    </source>
</evidence>
<dbReference type="Proteomes" id="UP000295525">
    <property type="component" value="Unassembled WGS sequence"/>
</dbReference>
<dbReference type="AlphaFoldDB" id="A0A4R3MD82"/>